<keyword evidence="1" id="KW-0614">Plasmid</keyword>
<evidence type="ECO:0000313" key="1">
    <source>
        <dbReference type="EMBL" id="UZA04779.1"/>
    </source>
</evidence>
<sequence length="318" mass="36276">MSIDTNTHPREIVWGEQNFDVLLGLFDSDVVQEVLAQGGFDCDIVKLIESGTATNEDKIGIVVYAYLAELIADTLGDKVRKGLTVNELTTNFDILTGYEHINFWLAEQSVRYVLDESFRGSEPYWADIVKAVYLGKISGDNYEIDRYHAILSELISMELSVYDELQIQDITNVFANMIHWVEYEQDTKVSDEDKALIESCNVKILNKIDDLMQSYDVSPTVDVILFLYNTTIKYLNFDLKLLEGKQTAKFHIRTVETITSYMDIEVVYDGKNSPKIGQLKEMAIEKLYELEQCGEISFGDGKYNLTTEILSINNKRVS</sequence>
<dbReference type="EMBL" id="CP087831">
    <property type="protein sequence ID" value="UZA04779.1"/>
    <property type="molecule type" value="Genomic_DNA"/>
</dbReference>
<dbReference type="RefSeq" id="WP_264697358.1">
    <property type="nucleotide sequence ID" value="NZ_CP087831.1"/>
</dbReference>
<keyword evidence="2" id="KW-1185">Reference proteome</keyword>
<evidence type="ECO:0000313" key="2">
    <source>
        <dbReference type="Proteomes" id="UP001163632"/>
    </source>
</evidence>
<proteinExistence type="predicted"/>
<dbReference type="Proteomes" id="UP001163632">
    <property type="component" value="Plasmid unnamed1"/>
</dbReference>
<gene>
    <name evidence="1" type="ORF">LP092_14975</name>
</gene>
<protein>
    <submittedName>
        <fullName evidence="1">Uncharacterized protein</fullName>
    </submittedName>
</protein>
<organism evidence="1 2">
    <name type="scientific">Moraxella bovis</name>
    <dbReference type="NCBI Taxonomy" id="476"/>
    <lineage>
        <taxon>Bacteria</taxon>
        <taxon>Pseudomonadati</taxon>
        <taxon>Pseudomonadota</taxon>
        <taxon>Gammaproteobacteria</taxon>
        <taxon>Moraxellales</taxon>
        <taxon>Moraxellaceae</taxon>
        <taxon>Moraxella</taxon>
    </lineage>
</organism>
<geneLocation type="plasmid" evidence="1 2">
    <name>unnamed1</name>
</geneLocation>
<accession>A0ABY6MBV5</accession>
<reference evidence="1" key="1">
    <citation type="journal article" date="2022" name="BMC Microbiol.">
        <title>Whole genome sequencing of Moraxella bovis strains from North America reveals two genotypes with different genetic determinants.</title>
        <authorList>
            <person name="Wynn E.L."/>
            <person name="Hille M.M."/>
            <person name="Loy J.D."/>
            <person name="Schuller G."/>
            <person name="Kuhn K.L."/>
            <person name="Dickey A.M."/>
            <person name="Bono J.L."/>
            <person name="Clawson M.L."/>
        </authorList>
    </citation>
    <scope>NUCLEOTIDE SEQUENCE</scope>
    <source>
        <strain evidence="1">SAM102599</strain>
    </source>
</reference>
<name>A0ABY6MBV5_MORBO</name>